<dbReference type="PANTHER" id="PTHR19282">
    <property type="entry name" value="TETRASPANIN"/>
    <property type="match status" value="1"/>
</dbReference>
<dbReference type="InterPro" id="IPR018499">
    <property type="entry name" value="Tetraspanin/Peripherin"/>
</dbReference>
<dbReference type="InterPro" id="IPR008952">
    <property type="entry name" value="Tetraspanin_EC2_sf"/>
</dbReference>
<gene>
    <name evidence="6" type="ORF">DGAL_LOCUS14043</name>
</gene>
<dbReference type="GO" id="GO:0005886">
    <property type="term" value="C:plasma membrane"/>
    <property type="evidence" value="ECO:0007669"/>
    <property type="project" value="TreeGrafter"/>
</dbReference>
<name>A0A8J2S3P7_9CRUS</name>
<feature type="transmembrane region" description="Helical" evidence="5">
    <location>
        <begin position="225"/>
        <end position="255"/>
    </location>
</feature>
<reference evidence="6" key="1">
    <citation type="submission" date="2021-11" db="EMBL/GenBank/DDBJ databases">
        <authorList>
            <person name="Schell T."/>
        </authorList>
    </citation>
    <scope>NUCLEOTIDE SEQUENCE</scope>
    <source>
        <strain evidence="6">M5</strain>
    </source>
</reference>
<evidence type="ECO:0000256" key="4">
    <source>
        <dbReference type="ARBA" id="ARBA00023136"/>
    </source>
</evidence>
<evidence type="ECO:0000313" key="6">
    <source>
        <dbReference type="EMBL" id="CAH0110474.1"/>
    </source>
</evidence>
<feature type="transmembrane region" description="Helical" evidence="5">
    <location>
        <begin position="83"/>
        <end position="106"/>
    </location>
</feature>
<evidence type="ECO:0000256" key="5">
    <source>
        <dbReference type="SAM" id="Phobius"/>
    </source>
</evidence>
<feature type="transmembrane region" description="Helical" evidence="5">
    <location>
        <begin position="12"/>
        <end position="36"/>
    </location>
</feature>
<dbReference type="Pfam" id="PF00335">
    <property type="entry name" value="Tetraspanin"/>
    <property type="match status" value="1"/>
</dbReference>
<organism evidence="6 7">
    <name type="scientific">Daphnia galeata</name>
    <dbReference type="NCBI Taxonomy" id="27404"/>
    <lineage>
        <taxon>Eukaryota</taxon>
        <taxon>Metazoa</taxon>
        <taxon>Ecdysozoa</taxon>
        <taxon>Arthropoda</taxon>
        <taxon>Crustacea</taxon>
        <taxon>Branchiopoda</taxon>
        <taxon>Diplostraca</taxon>
        <taxon>Cladocera</taxon>
        <taxon>Anomopoda</taxon>
        <taxon>Daphniidae</taxon>
        <taxon>Daphnia</taxon>
    </lineage>
</organism>
<dbReference type="Gene3D" id="1.10.1450.10">
    <property type="entry name" value="Tetraspanin"/>
    <property type="match status" value="1"/>
</dbReference>
<feature type="transmembrane region" description="Helical" evidence="5">
    <location>
        <begin position="56"/>
        <end position="76"/>
    </location>
</feature>
<dbReference type="AlphaFoldDB" id="A0A8J2S3P7"/>
<dbReference type="EMBL" id="CAKKLH010000303">
    <property type="protein sequence ID" value="CAH0110474.1"/>
    <property type="molecule type" value="Genomic_DNA"/>
</dbReference>
<dbReference type="Proteomes" id="UP000789390">
    <property type="component" value="Unassembled WGS sequence"/>
</dbReference>
<evidence type="ECO:0000256" key="1">
    <source>
        <dbReference type="ARBA" id="ARBA00004141"/>
    </source>
</evidence>
<keyword evidence="7" id="KW-1185">Reference proteome</keyword>
<dbReference type="SUPFAM" id="SSF48652">
    <property type="entry name" value="Tetraspanin"/>
    <property type="match status" value="1"/>
</dbReference>
<accession>A0A8J2S3P7</accession>
<keyword evidence="4 5" id="KW-0472">Membrane</keyword>
<dbReference type="CDD" id="cd03127">
    <property type="entry name" value="tetraspanin_LEL"/>
    <property type="match status" value="1"/>
</dbReference>
<evidence type="ECO:0000256" key="3">
    <source>
        <dbReference type="ARBA" id="ARBA00022989"/>
    </source>
</evidence>
<evidence type="ECO:0000313" key="7">
    <source>
        <dbReference type="Proteomes" id="UP000789390"/>
    </source>
</evidence>
<dbReference type="PANTHER" id="PTHR19282:SF551">
    <property type="entry name" value="RE08073P-RELATED"/>
    <property type="match status" value="1"/>
</dbReference>
<comment type="caution">
    <text evidence="6">The sequence shown here is derived from an EMBL/GenBank/DDBJ whole genome shotgun (WGS) entry which is preliminary data.</text>
</comment>
<comment type="subcellular location">
    <subcellularLocation>
        <location evidence="1">Membrane</location>
        <topology evidence="1">Multi-pass membrane protein</topology>
    </subcellularLocation>
</comment>
<dbReference type="OrthoDB" id="10016273at2759"/>
<evidence type="ECO:0000256" key="2">
    <source>
        <dbReference type="ARBA" id="ARBA00022692"/>
    </source>
</evidence>
<dbReference type="PRINTS" id="PR00259">
    <property type="entry name" value="TMFOUR"/>
</dbReference>
<sequence length="318" mass="34884">MQKRTTAVVKWFAFIIHFIIGVTGAVILAVSLRILFDSDYSHLLFHGSGNYLAGHVLVATGISLVIVGLIGCTGIVKGSSCLLGLGIVSLTIFVVVEVTFGVMAYYELAEFHEKVHLGIFWAIQRHYGNDIANTTVIDLIQQGWKCCGLNSYASWSNSLYSKRHTPKGTWPTNKFIVPKSCCIDSTSDLCELTHLNGIRNFNTPVEHVLFMEGCGPKVIDAIDYYVSYVFGFGVVIVLLEIAATILSGILVYNFIKISHFIRLKSLKSAETTHLIQSEQQQHIESPKESSIPIPSAPVYASSSRASLLAAERPISSLV</sequence>
<proteinExistence type="predicted"/>
<keyword evidence="3 5" id="KW-1133">Transmembrane helix</keyword>
<keyword evidence="2 5" id="KW-0812">Transmembrane</keyword>
<evidence type="ECO:0008006" key="8">
    <source>
        <dbReference type="Google" id="ProtNLM"/>
    </source>
</evidence>
<protein>
    <recommendedName>
        <fullName evidence="8">Tetraspanin</fullName>
    </recommendedName>
</protein>